<dbReference type="AlphaFoldDB" id="A0A0C9SQY5"/>
<accession>A0A0C9SQY5</accession>
<proteinExistence type="predicted"/>
<feature type="non-terminal residue" evidence="1">
    <location>
        <position position="1"/>
    </location>
</feature>
<name>A0A0C9SQY5_PAXIN</name>
<dbReference type="HOGENOM" id="CLU_165186_0_0_1"/>
<evidence type="ECO:0000313" key="2">
    <source>
        <dbReference type="Proteomes" id="UP000053647"/>
    </source>
</evidence>
<sequence length="127" mass="14415">HTPYQFLTHQQLRELLRNTTKELNHHKLTILGLSRKLSTMIRRLTDSKRLIMAIGSCNYSRVSQLISVSLQQGASWQAIVQMIQGVVEKLSRSRGYTVEDFNIARLVKTIGGPKLHYALHHALGIPS</sequence>
<dbReference type="OrthoDB" id="2972713at2759"/>
<protein>
    <submittedName>
        <fullName evidence="1">Uncharacterized protein</fullName>
    </submittedName>
</protein>
<reference evidence="2" key="2">
    <citation type="submission" date="2015-01" db="EMBL/GenBank/DDBJ databases">
        <title>Evolutionary Origins and Diversification of the Mycorrhizal Mutualists.</title>
        <authorList>
            <consortium name="DOE Joint Genome Institute"/>
            <consortium name="Mycorrhizal Genomics Consortium"/>
            <person name="Kohler A."/>
            <person name="Kuo A."/>
            <person name="Nagy L.G."/>
            <person name="Floudas D."/>
            <person name="Copeland A."/>
            <person name="Barry K.W."/>
            <person name="Cichocki N."/>
            <person name="Veneault-Fourrey C."/>
            <person name="LaButti K."/>
            <person name="Lindquist E.A."/>
            <person name="Lipzen A."/>
            <person name="Lundell T."/>
            <person name="Morin E."/>
            <person name="Murat C."/>
            <person name="Riley R."/>
            <person name="Ohm R."/>
            <person name="Sun H."/>
            <person name="Tunlid A."/>
            <person name="Henrissat B."/>
            <person name="Grigoriev I.V."/>
            <person name="Hibbett D.S."/>
            <person name="Martin F."/>
        </authorList>
    </citation>
    <scope>NUCLEOTIDE SEQUENCE [LARGE SCALE GENOMIC DNA]</scope>
    <source>
        <strain evidence="2">ATCC 200175</strain>
    </source>
</reference>
<keyword evidence="2" id="KW-1185">Reference proteome</keyword>
<gene>
    <name evidence="1" type="ORF">PAXINDRAFT_29854</name>
</gene>
<dbReference type="Proteomes" id="UP000053647">
    <property type="component" value="Unassembled WGS sequence"/>
</dbReference>
<organism evidence="1 2">
    <name type="scientific">Paxillus involutus ATCC 200175</name>
    <dbReference type="NCBI Taxonomy" id="664439"/>
    <lineage>
        <taxon>Eukaryota</taxon>
        <taxon>Fungi</taxon>
        <taxon>Dikarya</taxon>
        <taxon>Basidiomycota</taxon>
        <taxon>Agaricomycotina</taxon>
        <taxon>Agaricomycetes</taxon>
        <taxon>Agaricomycetidae</taxon>
        <taxon>Boletales</taxon>
        <taxon>Paxilineae</taxon>
        <taxon>Paxillaceae</taxon>
        <taxon>Paxillus</taxon>
    </lineage>
</organism>
<evidence type="ECO:0000313" key="1">
    <source>
        <dbReference type="EMBL" id="KIJ10024.1"/>
    </source>
</evidence>
<dbReference type="EMBL" id="KN819420">
    <property type="protein sequence ID" value="KIJ10024.1"/>
    <property type="molecule type" value="Genomic_DNA"/>
</dbReference>
<feature type="non-terminal residue" evidence="1">
    <location>
        <position position="127"/>
    </location>
</feature>
<reference evidence="1 2" key="1">
    <citation type="submission" date="2014-06" db="EMBL/GenBank/DDBJ databases">
        <authorList>
            <consortium name="DOE Joint Genome Institute"/>
            <person name="Kuo A."/>
            <person name="Kohler A."/>
            <person name="Nagy L.G."/>
            <person name="Floudas D."/>
            <person name="Copeland A."/>
            <person name="Barry K.W."/>
            <person name="Cichocki N."/>
            <person name="Veneault-Fourrey C."/>
            <person name="LaButti K."/>
            <person name="Lindquist E.A."/>
            <person name="Lipzen A."/>
            <person name="Lundell T."/>
            <person name="Morin E."/>
            <person name="Murat C."/>
            <person name="Sun H."/>
            <person name="Tunlid A."/>
            <person name="Henrissat B."/>
            <person name="Grigoriev I.V."/>
            <person name="Hibbett D.S."/>
            <person name="Martin F."/>
            <person name="Nordberg H.P."/>
            <person name="Cantor M.N."/>
            <person name="Hua S.X."/>
        </authorList>
    </citation>
    <scope>NUCLEOTIDE SEQUENCE [LARGE SCALE GENOMIC DNA]</scope>
    <source>
        <strain evidence="1 2">ATCC 200175</strain>
    </source>
</reference>